<keyword evidence="13" id="KW-0391">Immunity</keyword>
<feature type="region of interest" description="Disordered" evidence="26">
    <location>
        <begin position="1"/>
        <end position="23"/>
    </location>
</feature>
<feature type="region of interest" description="Disordered" evidence="26">
    <location>
        <begin position="455"/>
        <end position="477"/>
    </location>
</feature>
<dbReference type="InterPro" id="IPR031907">
    <property type="entry name" value="MCM3AP_GANP"/>
</dbReference>
<dbReference type="GO" id="GO:0015031">
    <property type="term" value="P:protein transport"/>
    <property type="evidence" value="ECO:0007669"/>
    <property type="project" value="UniProtKB-KW"/>
</dbReference>
<evidence type="ECO:0000256" key="23">
    <source>
        <dbReference type="ARBA" id="ARBA00055631"/>
    </source>
</evidence>
<dbReference type="Pfam" id="PF00076">
    <property type="entry name" value="RRM_1"/>
    <property type="match status" value="1"/>
</dbReference>
<keyword evidence="7" id="KW-0158">Chromosome</keyword>
<dbReference type="Gene3D" id="3.30.70.330">
    <property type="match status" value="1"/>
</dbReference>
<dbReference type="PANTHER" id="PTHR12436">
    <property type="entry name" value="80 KDA MCM3-ASSOCIATED PROTEIN"/>
    <property type="match status" value="1"/>
</dbReference>
<evidence type="ECO:0000256" key="2">
    <source>
        <dbReference type="ARBA" id="ARBA00004496"/>
    </source>
</evidence>
<keyword evidence="16" id="KW-0811">Translocation</keyword>
<evidence type="ECO:0000313" key="29">
    <source>
        <dbReference type="Proteomes" id="UP000694388"/>
    </source>
</evidence>
<dbReference type="GO" id="GO:0005654">
    <property type="term" value="C:nucleoplasm"/>
    <property type="evidence" value="ECO:0007669"/>
    <property type="project" value="UniProtKB-SubCell"/>
</dbReference>
<keyword evidence="9" id="KW-0963">Cytoplasm</keyword>
<feature type="region of interest" description="Disordered" evidence="26">
    <location>
        <begin position="533"/>
        <end position="553"/>
    </location>
</feature>
<evidence type="ECO:0000256" key="25">
    <source>
        <dbReference type="PROSITE-ProRule" id="PRU00176"/>
    </source>
</evidence>
<dbReference type="PANTHER" id="PTHR12436:SF3">
    <property type="entry name" value="GERMINAL-CENTER ASSOCIATED NUCLEAR PROTEIN"/>
    <property type="match status" value="1"/>
</dbReference>
<keyword evidence="25" id="KW-0694">RNA-binding</keyword>
<feature type="region of interest" description="Disordered" evidence="26">
    <location>
        <begin position="900"/>
        <end position="920"/>
    </location>
</feature>
<keyword evidence="20" id="KW-0012">Acyltransferase</keyword>
<evidence type="ECO:0000256" key="13">
    <source>
        <dbReference type="ARBA" id="ARBA00022859"/>
    </source>
</evidence>
<evidence type="ECO:0000256" key="10">
    <source>
        <dbReference type="ARBA" id="ARBA00022553"/>
    </source>
</evidence>
<keyword evidence="29" id="KW-1185">Reference proteome</keyword>
<evidence type="ECO:0000256" key="15">
    <source>
        <dbReference type="ARBA" id="ARBA00022990"/>
    </source>
</evidence>
<evidence type="ECO:0000256" key="8">
    <source>
        <dbReference type="ARBA" id="ARBA00022481"/>
    </source>
</evidence>
<dbReference type="Pfam" id="PF16769">
    <property type="entry name" value="MCM3AP_GANP"/>
    <property type="match status" value="1"/>
</dbReference>
<feature type="domain" description="RRM" evidence="27">
    <location>
        <begin position="663"/>
        <end position="733"/>
    </location>
</feature>
<dbReference type="InterPro" id="IPR012677">
    <property type="entry name" value="Nucleotide-bd_a/b_plait_sf"/>
</dbReference>
<evidence type="ECO:0000256" key="12">
    <source>
        <dbReference type="ARBA" id="ARBA00022816"/>
    </source>
</evidence>
<dbReference type="SUPFAM" id="SSF54928">
    <property type="entry name" value="RNA-binding domain, RBD"/>
    <property type="match status" value="1"/>
</dbReference>
<keyword evidence="18" id="KW-0906">Nuclear pore complex</keyword>
<dbReference type="PROSITE" id="PS51257">
    <property type="entry name" value="PROKAR_LIPOPROTEIN"/>
    <property type="match status" value="1"/>
</dbReference>
<dbReference type="GO" id="GO:0005694">
    <property type="term" value="C:chromosome"/>
    <property type="evidence" value="ECO:0007669"/>
    <property type="project" value="UniProtKB-SubCell"/>
</dbReference>
<evidence type="ECO:0000256" key="5">
    <source>
        <dbReference type="ARBA" id="ARBA00013184"/>
    </source>
</evidence>
<comment type="similarity">
    <text evidence="21">Belongs to the SAC3 family.</text>
</comment>
<evidence type="ECO:0000256" key="19">
    <source>
        <dbReference type="ARBA" id="ARBA00023242"/>
    </source>
</evidence>
<evidence type="ECO:0000256" key="3">
    <source>
        <dbReference type="ARBA" id="ARBA00004567"/>
    </source>
</evidence>
<evidence type="ECO:0000256" key="14">
    <source>
        <dbReference type="ARBA" id="ARBA00022927"/>
    </source>
</evidence>
<dbReference type="Gene3D" id="1.25.40.990">
    <property type="match status" value="1"/>
</dbReference>
<reference evidence="28" key="1">
    <citation type="submission" date="2025-08" db="UniProtKB">
        <authorList>
            <consortium name="Ensembl"/>
        </authorList>
    </citation>
    <scope>IDENTIFICATION</scope>
</reference>
<name>A0A8C4Q7L3_EPTBU</name>
<evidence type="ECO:0000256" key="21">
    <source>
        <dbReference type="ARBA" id="ARBA00038443"/>
    </source>
</evidence>
<evidence type="ECO:0000256" key="4">
    <source>
        <dbReference type="ARBA" id="ARBA00004642"/>
    </source>
</evidence>
<feature type="region of interest" description="Disordered" evidence="26">
    <location>
        <begin position="508"/>
        <end position="527"/>
    </location>
</feature>
<dbReference type="Pfam" id="PF03399">
    <property type="entry name" value="SAC3_GANP"/>
    <property type="match status" value="1"/>
</dbReference>
<dbReference type="GO" id="GO:0005643">
    <property type="term" value="C:nuclear pore"/>
    <property type="evidence" value="ECO:0007669"/>
    <property type="project" value="UniProtKB-SubCell"/>
</dbReference>
<dbReference type="GO" id="GO:0005737">
    <property type="term" value="C:cytoplasm"/>
    <property type="evidence" value="ECO:0007669"/>
    <property type="project" value="UniProtKB-SubCell"/>
</dbReference>
<dbReference type="InterPro" id="IPR000504">
    <property type="entry name" value="RRM_dom"/>
</dbReference>
<dbReference type="GO" id="GO:0002376">
    <property type="term" value="P:immune system process"/>
    <property type="evidence" value="ECO:0007669"/>
    <property type="project" value="UniProtKB-KW"/>
</dbReference>
<evidence type="ECO:0000256" key="20">
    <source>
        <dbReference type="ARBA" id="ARBA00023315"/>
    </source>
</evidence>
<dbReference type="InterPro" id="IPR005062">
    <property type="entry name" value="SAC3/GANP/THP3_conserved"/>
</dbReference>
<evidence type="ECO:0000256" key="1">
    <source>
        <dbReference type="ARBA" id="ARBA00004286"/>
    </source>
</evidence>
<comment type="catalytic activity">
    <reaction evidence="22">
        <text>L-lysyl-[histone] + acetyl-CoA = N(6)-acetyl-L-lysyl-[histone] + CoA + H(+)</text>
        <dbReference type="Rhea" id="RHEA:21992"/>
        <dbReference type="Rhea" id="RHEA-COMP:9845"/>
        <dbReference type="Rhea" id="RHEA-COMP:11338"/>
        <dbReference type="ChEBI" id="CHEBI:15378"/>
        <dbReference type="ChEBI" id="CHEBI:29969"/>
        <dbReference type="ChEBI" id="CHEBI:57287"/>
        <dbReference type="ChEBI" id="CHEBI:57288"/>
        <dbReference type="ChEBI" id="CHEBI:61930"/>
        <dbReference type="EC" id="2.3.1.48"/>
    </reaction>
    <physiologicalReaction direction="left-to-right" evidence="22">
        <dbReference type="Rhea" id="RHEA:21993"/>
    </physiologicalReaction>
</comment>
<proteinExistence type="inferred from homology"/>
<keyword evidence="15" id="KW-0007">Acetylation</keyword>
<dbReference type="GO" id="GO:0061733">
    <property type="term" value="F:protein-lysine-acetyltransferase activity"/>
    <property type="evidence" value="ECO:0007669"/>
    <property type="project" value="UniProtKB-EC"/>
</dbReference>
<accession>A0A8C4Q7L3</accession>
<evidence type="ECO:0000256" key="18">
    <source>
        <dbReference type="ARBA" id="ARBA00023132"/>
    </source>
</evidence>
<keyword evidence="8" id="KW-0488">Methylation</keyword>
<evidence type="ECO:0000259" key="27">
    <source>
        <dbReference type="PROSITE" id="PS50102"/>
    </source>
</evidence>
<comment type="subcellular location">
    <subcellularLocation>
        <location evidence="1">Chromosome</location>
    </subcellularLocation>
    <subcellularLocation>
        <location evidence="2">Cytoplasm</location>
    </subcellularLocation>
    <subcellularLocation>
        <location evidence="3">Nucleus</location>
        <location evidence="3">Nuclear pore complex</location>
    </subcellularLocation>
    <subcellularLocation>
        <location evidence="4">Nucleus</location>
        <location evidence="4">Nucleoplasm</location>
    </subcellularLocation>
</comment>
<dbReference type="FunFam" id="1.25.40.990:FF:000003">
    <property type="entry name" value="germinal-center associated nuclear protein isoform X2"/>
    <property type="match status" value="1"/>
</dbReference>
<comment type="function">
    <text evidence="23">As a component of the TREX-2 complex, involved in the export of mRNAs to the cytoplasm through the nuclear pores. Through the acetylation of histones, affects the assembly of nucleosomes at immunoglobulin variable region genes and promotes the recruitment and positioning of transcription complex to favor DNA cytosine deaminase AICDA/AID targeting, hence promoting somatic hypermutations.</text>
</comment>
<keyword evidence="14" id="KW-0653">Protein transport</keyword>
<evidence type="ECO:0000256" key="9">
    <source>
        <dbReference type="ARBA" id="ARBA00022490"/>
    </source>
</evidence>
<dbReference type="GeneTree" id="ENSGT00940000156322"/>
<dbReference type="PROSITE" id="PS50102">
    <property type="entry name" value="RRM"/>
    <property type="match status" value="1"/>
</dbReference>
<feature type="compositionally biased region" description="Low complexity" evidence="26">
    <location>
        <begin position="11"/>
        <end position="23"/>
    </location>
</feature>
<feature type="compositionally biased region" description="Basic and acidic residues" evidence="26">
    <location>
        <begin position="455"/>
        <end position="467"/>
    </location>
</feature>
<keyword evidence="6" id="KW-0813">Transport</keyword>
<evidence type="ECO:0000256" key="26">
    <source>
        <dbReference type="SAM" id="MobiDB-lite"/>
    </source>
</evidence>
<protein>
    <recommendedName>
        <fullName evidence="24">Germinal-center associated nuclear protein</fullName>
        <ecNumber evidence="5">2.3.1.48</ecNumber>
    </recommendedName>
</protein>
<organism evidence="28 29">
    <name type="scientific">Eptatretus burgeri</name>
    <name type="common">Inshore hagfish</name>
    <dbReference type="NCBI Taxonomy" id="7764"/>
    <lineage>
        <taxon>Eukaryota</taxon>
        <taxon>Metazoa</taxon>
        <taxon>Chordata</taxon>
        <taxon>Craniata</taxon>
        <taxon>Vertebrata</taxon>
        <taxon>Cyclostomata</taxon>
        <taxon>Myxini</taxon>
        <taxon>Myxiniformes</taxon>
        <taxon>Myxinidae</taxon>
        <taxon>Eptatretinae</taxon>
        <taxon>Eptatretus</taxon>
    </lineage>
</organism>
<feature type="region of interest" description="Disordered" evidence="26">
    <location>
        <begin position="1245"/>
        <end position="1265"/>
    </location>
</feature>
<sequence length="2125" mass="235397">MQSSRFPVFGSNQTNTTSTSSGLFSISSTTGSSCQIMNSQQPPAFGQPLVSSLSQSVAPSVSSFGMMSNFVQTQPNVGTNISLAAVKQSKSRPMFGQMQVARSMLPQAADAGTTSLQTSTVPFVKTGDAAFGQRVLNPFSQSLAPVFGQPMTPAFGLTCTPTPSQDGAATQGVSALAFAPSPMSTVDFPSTSHAQSNQSVLVHNQIRVAQPPASGAHSSFVQAPPLGLSYGKSLGGVNSFGSPISNFMQVTNVAPQFGIASTTTFGEPSNSLIAVSQHCASDQTLSGMMFGQNVSHPSHSAAMTVTSFSPPQCTAGLPVESSSHWPSSLGIFDADTTTETSAEVAGADDSKKIDMKQSDDNAFGWLKSKDFRFSHFGTTSGSGMVPRFQIPITKTVYSSQNVDLSTGVGSLPLPLQDTSALFTKPAFAQSLAGKQAEDRLNPDFEVGNYGWDDLEKRDRSPWPKDEQPIGTSKPTLKRTSRLPQRGLLFTRAISDAKRSHVEEIKREDRTAECKAGQFSHEDQSLVLDSRDEKLRATEQERGRQRRMTRSERRAVTIAGASSHLPCGTSNYEPTPNESSDQEHIMSNLVEEEDTQEVQVMNKMGRSKVGTLTRWNTSKCVSGGFLRAREKVRTASQGSMGKTIARRKRSSESSDLFTLTEENKVIICREIPRNVKKESILEYFSVFGKIHQCHFYRQHQHAIIQFENHKSALQAKNKGCKIQGKTIRIFFYNKKAKNPKSPKVRSDMTVCKSGSVNKAKWKAVDASGVCLGTSSTTGPGEKTANVRCAQKKSHVLRNVQIIESLVEPLIPSKSDSFSLPLPHMGHNISGENISSIERSQVLEARDKQLRQARTKRTGLEAATVIVGTCPDMCPEKERYMRDSRKQLSFFEMLPGTDQVDHSAAVKEYSRSSADQEEPLPHELRPPAVLKITMDYLVTHILDQGENCWTEWYDFVWNRTRSIRKDITQQHLCTPMTVSFIEKCARFHVHCAHHLCEQPMSIFDPRINNENLTKCLQSLKEMYEDLANKDIFCDSEAEFRAYSVLLNLNHGTILREVQQFREDVWNSPVVTFAVQAASALNSNNYVHFFKLVKSASYLNACLLHRYFPQVYRDALRTINMAYTTMQRTALFPLEHIKRLFLFSNNEEATSVLAHYGLIINDSTVELNRASFIEPEGMVFPRRSPTIQKKLVCSIGEVVNGGPLPPVYHHTPYSSFIDQGSALSEPPASVPHITSTIEEAKTAVDVQLTSPSSEVLDPQATQSIPSEDQSSCSLSLVLDPPVSLSPNARQITSTPPVIKDTASEELTSVTPSGIFYTDEDLQDVIEGILQDILLEECGHLAVEVVSSCRLIIAQSDTFSREIRHAVVAEMSEEIVTMLINKEKQKKLQEKLEIEIHNDLLQDCLNEIIRNVACSALRRSELQAQRVMACAEGICATLLEEVTCEQTWDVTVMMTKQLKEERKCAVRTLARAVELARIGKYFGMWTKQLGLRRKVKRTLQSFPAAPRPCSLTWQHEPLCLSTQPDLNAITLGMTNIGNFGSICYNITSLLQLRQKVSHRLDLHLIHQRLIEKVSWAPLDLPDLLATSLPTLRSLLFWKLLLALPDHHEASHKDSVLQNWLRSKFRQRQEGAAETEPAETYDKEVIQTLSLYTAHVDTRKRQGVPGNVSGNVSLGLSVRMVEGPLDSGEPERAEQRGMLLGSCAVMLVLPERMEVGSEDNALLASRVQLLQLLQAKPLQPPLPLVVLVPDGALKEGGQCLEEGLQLNGLVELQLVSDFRILHLPSSTPDLESSMLLEEAVRWLAARTPAAPLLASRSLRDFLEDGICQNFGSRFYPDQALRRKHHVQSQPPRCIIELYNEVLKHLAETVSSSSLQDLSWPVSEFAVASRPENIPHMRWNSPEHLAWLRRTILSLQLPILKDELKKGDWASASSAVSCYASVVDSCLSSSHVLTARLGGLMRKAWQGHEDHAVLPLQWDSILDCCIQHQLSGCHIDMAALIPDVLNKHGEVIVYYLPDELFEFSPPPSWLEAHSQSDLAVFEKTFCRFTGELFDQSQSVAESLHQPLKALPEAVDVLNSHVLEAINQEKLESESSYQVSTQGYCPYVYLHTSVSEGGTESSQVSKYTSPFQ</sequence>
<keyword evidence="12" id="KW-0509">mRNA transport</keyword>
<dbReference type="GO" id="GO:0003723">
    <property type="term" value="F:RNA binding"/>
    <property type="evidence" value="ECO:0007669"/>
    <property type="project" value="UniProtKB-UniRule"/>
</dbReference>
<evidence type="ECO:0000256" key="6">
    <source>
        <dbReference type="ARBA" id="ARBA00022448"/>
    </source>
</evidence>
<dbReference type="EC" id="2.3.1.48" evidence="5"/>
<evidence type="ECO:0000256" key="17">
    <source>
        <dbReference type="ARBA" id="ARBA00023054"/>
    </source>
</evidence>
<keyword evidence="17" id="KW-0175">Coiled coil</keyword>
<dbReference type="Proteomes" id="UP000694388">
    <property type="component" value="Unplaced"/>
</dbReference>
<keyword evidence="11" id="KW-0808">Transferase</keyword>
<dbReference type="InterPro" id="IPR035979">
    <property type="entry name" value="RBD_domain_sf"/>
</dbReference>
<keyword evidence="10" id="KW-0597">Phosphoprotein</keyword>
<evidence type="ECO:0000256" key="16">
    <source>
        <dbReference type="ARBA" id="ARBA00023010"/>
    </source>
</evidence>
<dbReference type="SMART" id="SM00360">
    <property type="entry name" value="RRM"/>
    <property type="match status" value="1"/>
</dbReference>
<evidence type="ECO:0000256" key="11">
    <source>
        <dbReference type="ARBA" id="ARBA00022679"/>
    </source>
</evidence>
<evidence type="ECO:0000256" key="24">
    <source>
        <dbReference type="ARBA" id="ARBA00069544"/>
    </source>
</evidence>
<dbReference type="Ensembl" id="ENSEBUT00000011755.1">
    <property type="protein sequence ID" value="ENSEBUP00000011191.1"/>
    <property type="gene ID" value="ENSEBUG00000007177.1"/>
</dbReference>
<keyword evidence="19" id="KW-0539">Nucleus</keyword>
<evidence type="ECO:0000313" key="28">
    <source>
        <dbReference type="Ensembl" id="ENSEBUP00000011191.1"/>
    </source>
</evidence>
<dbReference type="InterPro" id="IPR045107">
    <property type="entry name" value="SAC3/GANP/THP3"/>
</dbReference>
<dbReference type="GO" id="GO:0070390">
    <property type="term" value="C:transcription export complex 2"/>
    <property type="evidence" value="ECO:0007669"/>
    <property type="project" value="TreeGrafter"/>
</dbReference>
<reference evidence="28" key="2">
    <citation type="submission" date="2025-09" db="UniProtKB">
        <authorList>
            <consortium name="Ensembl"/>
        </authorList>
    </citation>
    <scope>IDENTIFICATION</scope>
</reference>
<dbReference type="GO" id="GO:0006406">
    <property type="term" value="P:mRNA export from nucleus"/>
    <property type="evidence" value="ECO:0007669"/>
    <property type="project" value="TreeGrafter"/>
</dbReference>
<evidence type="ECO:0000256" key="22">
    <source>
        <dbReference type="ARBA" id="ARBA00048940"/>
    </source>
</evidence>
<evidence type="ECO:0000256" key="7">
    <source>
        <dbReference type="ARBA" id="ARBA00022454"/>
    </source>
</evidence>